<protein>
    <recommendedName>
        <fullName evidence="1">JmjC domain-containing protein</fullName>
    </recommendedName>
</protein>
<evidence type="ECO:0000259" key="1">
    <source>
        <dbReference type="PROSITE" id="PS51184"/>
    </source>
</evidence>
<dbReference type="RefSeq" id="WP_171626388.1">
    <property type="nucleotide sequence ID" value="NZ_JABBPG010000004.1"/>
</dbReference>
<dbReference type="PANTHER" id="PTHR12461:SF105">
    <property type="entry name" value="HYPOXIA-INDUCIBLE FACTOR 1-ALPHA INHIBITOR"/>
    <property type="match status" value="1"/>
</dbReference>
<name>A0A849VEY3_9GAMM</name>
<dbReference type="Proteomes" id="UP000586305">
    <property type="component" value="Unassembled WGS sequence"/>
</dbReference>
<evidence type="ECO:0000313" key="3">
    <source>
        <dbReference type="Proteomes" id="UP000586305"/>
    </source>
</evidence>
<dbReference type="EMBL" id="JABBPG010000004">
    <property type="protein sequence ID" value="NOU51328.1"/>
    <property type="molecule type" value="Genomic_DNA"/>
</dbReference>
<reference evidence="2 3" key="1">
    <citation type="submission" date="2020-04" db="EMBL/GenBank/DDBJ databases">
        <title>Pseudoalteromonas caenipelagi sp. nov., isolated from a tidal flat.</title>
        <authorList>
            <person name="Park S."/>
            <person name="Yoon J.-H."/>
        </authorList>
    </citation>
    <scope>NUCLEOTIDE SEQUENCE [LARGE SCALE GENOMIC DNA]</scope>
    <source>
        <strain evidence="2 3">JBTF-M23</strain>
    </source>
</reference>
<accession>A0A849VEY3</accession>
<sequence>MNSFGKIKRISSKEEFAPFLKQGIPVIVTGVVENWPGFNLFSMDYFASYYADVELPCKLDQGIQRMTLTQLSEHLKNGESQVCYAPQLPFFNYLNKGKEGDLGSQACPAPTWLNNFNEANIWIGRGVTPLHFDGYDNFLAVIEGQKKLMLFPPDAMAAAKTNRQWCQLRAHALAEHYTNYLEVIVEPGEMLYLPPYWLHEVSVPTENAISINYWYHQQYGQRKSYFLPHIEGVMQNFEALLSELSEREVAHVLSIFEDMHAQFIEGIFPTPQSHLTWSHHGRDNQALHEKQYIRPEFIYKDGEQRTLLKITKNTLFSIEQMAAELNDGEKQHFNRVMNQAKEKIKLGCIPQPYKKFERNDDVESLYYRSSFL</sequence>
<comment type="caution">
    <text evidence="2">The sequence shown here is derived from an EMBL/GenBank/DDBJ whole genome shotgun (WGS) entry which is preliminary data.</text>
</comment>
<dbReference type="PANTHER" id="PTHR12461">
    <property type="entry name" value="HYPOXIA-INDUCIBLE FACTOR 1 ALPHA INHIBITOR-RELATED"/>
    <property type="match status" value="1"/>
</dbReference>
<dbReference type="InterPro" id="IPR041667">
    <property type="entry name" value="Cupin_8"/>
</dbReference>
<dbReference type="Gene3D" id="2.60.120.650">
    <property type="entry name" value="Cupin"/>
    <property type="match status" value="1"/>
</dbReference>
<evidence type="ECO:0000313" key="2">
    <source>
        <dbReference type="EMBL" id="NOU51328.1"/>
    </source>
</evidence>
<dbReference type="InterPro" id="IPR003347">
    <property type="entry name" value="JmjC_dom"/>
</dbReference>
<feature type="domain" description="JmjC" evidence="1">
    <location>
        <begin position="86"/>
        <end position="230"/>
    </location>
</feature>
<dbReference type="Pfam" id="PF13621">
    <property type="entry name" value="Cupin_8"/>
    <property type="match status" value="1"/>
</dbReference>
<organism evidence="2 3">
    <name type="scientific">Pseudoalteromonas caenipelagi</name>
    <dbReference type="NCBI Taxonomy" id="2726988"/>
    <lineage>
        <taxon>Bacteria</taxon>
        <taxon>Pseudomonadati</taxon>
        <taxon>Pseudomonadota</taxon>
        <taxon>Gammaproteobacteria</taxon>
        <taxon>Alteromonadales</taxon>
        <taxon>Pseudoalteromonadaceae</taxon>
        <taxon>Pseudoalteromonas</taxon>
    </lineage>
</organism>
<dbReference type="SUPFAM" id="SSF51197">
    <property type="entry name" value="Clavaminate synthase-like"/>
    <property type="match status" value="1"/>
</dbReference>
<keyword evidence="3" id="KW-1185">Reference proteome</keyword>
<gene>
    <name evidence="2" type="ORF">HG263_12395</name>
</gene>
<proteinExistence type="predicted"/>
<dbReference type="AlphaFoldDB" id="A0A849VEY3"/>
<dbReference type="SMART" id="SM00558">
    <property type="entry name" value="JmjC"/>
    <property type="match status" value="1"/>
</dbReference>
<dbReference type="PROSITE" id="PS51184">
    <property type="entry name" value="JMJC"/>
    <property type="match status" value="1"/>
</dbReference>